<organism evidence="1 2">
    <name type="scientific">Candidatus Desulfatibia vada</name>
    <dbReference type="NCBI Taxonomy" id="2841696"/>
    <lineage>
        <taxon>Bacteria</taxon>
        <taxon>Pseudomonadati</taxon>
        <taxon>Thermodesulfobacteriota</taxon>
        <taxon>Desulfobacteria</taxon>
        <taxon>Desulfobacterales</taxon>
        <taxon>Desulfobacterales incertae sedis</taxon>
        <taxon>Candidatus Desulfatibia</taxon>
    </lineage>
</organism>
<evidence type="ECO:0000313" key="2">
    <source>
        <dbReference type="Proteomes" id="UP000605201"/>
    </source>
</evidence>
<dbReference type="EMBL" id="JACNIG010000101">
    <property type="protein sequence ID" value="MBC8431008.1"/>
    <property type="molecule type" value="Genomic_DNA"/>
</dbReference>
<evidence type="ECO:0000313" key="1">
    <source>
        <dbReference type="EMBL" id="MBC8431008.1"/>
    </source>
</evidence>
<accession>A0A8J6NS92</accession>
<sequence length="97" mass="10370">MANYIVLMKLSHEGAKNLKDAPQRMAQYNEILAAEGAKIIAAYATLGQYDYVSIIEGPEDFAKVAKCSAAVAMIGAGSTQTLPAIPVTDFFKMVAEI</sequence>
<protein>
    <submittedName>
        <fullName evidence="1">GYD domain-containing protein</fullName>
    </submittedName>
</protein>
<name>A0A8J6NS92_9BACT</name>
<dbReference type="InterPro" id="IPR014845">
    <property type="entry name" value="GYD/TTHA1554"/>
</dbReference>
<reference evidence="1 2" key="1">
    <citation type="submission" date="2020-08" db="EMBL/GenBank/DDBJ databases">
        <title>Bridging the membrane lipid divide: bacteria of the FCB group superphylum have the potential to synthesize archaeal ether lipids.</title>
        <authorList>
            <person name="Villanueva L."/>
            <person name="Von Meijenfeldt F.A.B."/>
            <person name="Westbye A.B."/>
            <person name="Yadav S."/>
            <person name="Hopmans E.C."/>
            <person name="Dutilh B.E."/>
            <person name="Sinninghe Damste J.S."/>
        </authorList>
    </citation>
    <scope>NUCLEOTIDE SEQUENCE [LARGE SCALE GENOMIC DNA]</scope>
    <source>
        <strain evidence="1">NIOZ-UU17</strain>
    </source>
</reference>
<proteinExistence type="predicted"/>
<dbReference type="Pfam" id="PF08734">
    <property type="entry name" value="GYD"/>
    <property type="match status" value="1"/>
</dbReference>
<dbReference type="AlphaFoldDB" id="A0A8J6NS92"/>
<dbReference type="Proteomes" id="UP000605201">
    <property type="component" value="Unassembled WGS sequence"/>
</dbReference>
<comment type="caution">
    <text evidence="1">The sequence shown here is derived from an EMBL/GenBank/DDBJ whole genome shotgun (WGS) entry which is preliminary data.</text>
</comment>
<gene>
    <name evidence="1" type="ORF">H8D96_03720</name>
</gene>